<dbReference type="SUPFAM" id="SSF50978">
    <property type="entry name" value="WD40 repeat-like"/>
    <property type="match status" value="1"/>
</dbReference>
<dbReference type="GeneID" id="63832632"/>
<dbReference type="GO" id="GO:0031932">
    <property type="term" value="C:TORC2 complex"/>
    <property type="evidence" value="ECO:0007669"/>
    <property type="project" value="InterPro"/>
</dbReference>
<accession>A0A9P4Y363</accession>
<dbReference type="SMART" id="SM00320">
    <property type="entry name" value="WD40"/>
    <property type="match status" value="4"/>
</dbReference>
<keyword evidence="4" id="KW-1185">Reference proteome</keyword>
<dbReference type="RefSeq" id="XP_040776784.1">
    <property type="nucleotide sequence ID" value="XM_040915503.1"/>
</dbReference>
<dbReference type="PANTHER" id="PTHR19842">
    <property type="entry name" value="G BETA-LIKE PROTEIN GBL"/>
    <property type="match status" value="1"/>
</dbReference>
<dbReference type="PANTHER" id="PTHR19842:SF2">
    <property type="entry name" value="WD REPEAT PROTEIN (AFU_ORTHOLOGUE AFUA_5G04300)"/>
    <property type="match status" value="1"/>
</dbReference>
<dbReference type="InterPro" id="IPR037588">
    <property type="entry name" value="MLST8"/>
</dbReference>
<feature type="non-terminal residue" evidence="3">
    <location>
        <position position="578"/>
    </location>
</feature>
<sequence length="578" mass="63387">RRLVGFEDECRKILEDGLEMRCEFTNCAGDLSTVSWVSNQTYLAGTTVHMDSHNQQYNKPGNLVLGSVARGSATLKAYPDHRIPRPLVERGENSTEAMRESQSPWLYTSVVSSDYDRIHNRIYSSGFDKKVKVWKVDSAGASMRCIGTWEHEGPVNFVQASLFDNQDEALVATAADVPTNAVRVYHVSKDDRHVAQSRFKPFSCSRIVNSDGTPMVIDKWTYFPSTMRWGIEQSVKHLLLVGYSPRSLTGDDNDIPTDRSNTGELCLWDAVSGKGVTITSARTQNVFEVLWHPTQPVFIAATSPAGYALNFDRVKTQVRIFKQVVDNGHSTGLAFTEMNALDCYAVDINELTIMPNSPHFCFVTAGCTDGKTYVWDTALGDKPVQVLAHGQPVAGVTAGDDTDDTGVKFTAWGTSMDRFYTGSSDGIVKVWNVRSLGKKAKGRVILEAPAQISFGAFSPDKSKLVIGDASGRVFVLSTDHDDGSPPSFVKLPGGVKKRAPTTITPHADPPPPRGVALTDGRALGRRYVANGQLRYSGDPTVGMVKDMKYAETGLYCREAYLGGNTLMPVQAHFEAYLQ</sequence>
<feature type="non-terminal residue" evidence="3">
    <location>
        <position position="1"/>
    </location>
</feature>
<feature type="repeat" description="WD" evidence="2">
    <location>
        <begin position="400"/>
        <end position="435"/>
    </location>
</feature>
<dbReference type="GO" id="GO:0032956">
    <property type="term" value="P:regulation of actin cytoskeleton organization"/>
    <property type="evidence" value="ECO:0007669"/>
    <property type="project" value="TreeGrafter"/>
</dbReference>
<protein>
    <submittedName>
        <fullName evidence="3">WD40 repeat-like protein</fullName>
    </submittedName>
</protein>
<organism evidence="3 4">
    <name type="scientific">Cryphonectria parasitica (strain ATCC 38755 / EP155)</name>
    <dbReference type="NCBI Taxonomy" id="660469"/>
    <lineage>
        <taxon>Eukaryota</taxon>
        <taxon>Fungi</taxon>
        <taxon>Dikarya</taxon>
        <taxon>Ascomycota</taxon>
        <taxon>Pezizomycotina</taxon>
        <taxon>Sordariomycetes</taxon>
        <taxon>Sordariomycetidae</taxon>
        <taxon>Diaporthales</taxon>
        <taxon>Cryphonectriaceae</taxon>
        <taxon>Cryphonectria-Endothia species complex</taxon>
        <taxon>Cryphonectria</taxon>
    </lineage>
</organism>
<evidence type="ECO:0000313" key="4">
    <source>
        <dbReference type="Proteomes" id="UP000803844"/>
    </source>
</evidence>
<comment type="caution">
    <text evidence="3">The sequence shown here is derived from an EMBL/GenBank/DDBJ whole genome shotgun (WGS) entry which is preliminary data.</text>
</comment>
<dbReference type="Gene3D" id="2.130.10.10">
    <property type="entry name" value="YVTN repeat-like/Quinoprotein amine dehydrogenase"/>
    <property type="match status" value="1"/>
</dbReference>
<dbReference type="PROSITE" id="PS50082">
    <property type="entry name" value="WD_REPEATS_2"/>
    <property type="match status" value="1"/>
</dbReference>
<comment type="similarity">
    <text evidence="1">Belongs to the WD repeat LST8 family.</text>
</comment>
<evidence type="ECO:0000313" key="3">
    <source>
        <dbReference type="EMBL" id="KAF3765823.1"/>
    </source>
</evidence>
<dbReference type="GO" id="GO:0031931">
    <property type="term" value="C:TORC1 complex"/>
    <property type="evidence" value="ECO:0007669"/>
    <property type="project" value="InterPro"/>
</dbReference>
<dbReference type="GO" id="GO:0031929">
    <property type="term" value="P:TOR signaling"/>
    <property type="evidence" value="ECO:0007669"/>
    <property type="project" value="InterPro"/>
</dbReference>
<dbReference type="InterPro" id="IPR015943">
    <property type="entry name" value="WD40/YVTN_repeat-like_dom_sf"/>
</dbReference>
<name>A0A9P4Y363_CRYP1</name>
<dbReference type="EMBL" id="MU032347">
    <property type="protein sequence ID" value="KAF3765823.1"/>
    <property type="molecule type" value="Genomic_DNA"/>
</dbReference>
<dbReference type="InterPro" id="IPR001680">
    <property type="entry name" value="WD40_rpt"/>
</dbReference>
<dbReference type="Pfam" id="PF00400">
    <property type="entry name" value="WD40"/>
    <property type="match status" value="1"/>
</dbReference>
<dbReference type="OrthoDB" id="10248252at2759"/>
<reference evidence="3" key="1">
    <citation type="journal article" date="2020" name="Phytopathology">
        <title>Genome sequence of the chestnut blight fungus Cryphonectria parasitica EP155: A fundamental resource for an archetypical invasive plant pathogen.</title>
        <authorList>
            <person name="Crouch J.A."/>
            <person name="Dawe A."/>
            <person name="Aerts A."/>
            <person name="Barry K."/>
            <person name="Churchill A.C.L."/>
            <person name="Grimwood J."/>
            <person name="Hillman B."/>
            <person name="Milgroom M.G."/>
            <person name="Pangilinan J."/>
            <person name="Smith M."/>
            <person name="Salamov A."/>
            <person name="Schmutz J."/>
            <person name="Yadav J."/>
            <person name="Grigoriev I.V."/>
            <person name="Nuss D."/>
        </authorList>
    </citation>
    <scope>NUCLEOTIDE SEQUENCE</scope>
    <source>
        <strain evidence="3">EP155</strain>
    </source>
</reference>
<proteinExistence type="inferred from homology"/>
<dbReference type="AlphaFoldDB" id="A0A9P4Y363"/>
<evidence type="ECO:0000256" key="2">
    <source>
        <dbReference type="PROSITE-ProRule" id="PRU00221"/>
    </source>
</evidence>
<gene>
    <name evidence="3" type="ORF">M406DRAFT_217554</name>
</gene>
<dbReference type="Proteomes" id="UP000803844">
    <property type="component" value="Unassembled WGS sequence"/>
</dbReference>
<dbReference type="InterPro" id="IPR036322">
    <property type="entry name" value="WD40_repeat_dom_sf"/>
</dbReference>
<evidence type="ECO:0000256" key="1">
    <source>
        <dbReference type="ARBA" id="ARBA00009890"/>
    </source>
</evidence>
<keyword evidence="2" id="KW-0853">WD repeat</keyword>